<dbReference type="KEGG" id="tva:4756786"/>
<organism evidence="3 4">
    <name type="scientific">Trichomonas vaginalis (strain ATCC PRA-98 / G3)</name>
    <dbReference type="NCBI Taxonomy" id="412133"/>
    <lineage>
        <taxon>Eukaryota</taxon>
        <taxon>Metamonada</taxon>
        <taxon>Parabasalia</taxon>
        <taxon>Trichomonadida</taxon>
        <taxon>Trichomonadidae</taxon>
        <taxon>Trichomonas</taxon>
    </lineage>
</organism>
<evidence type="ECO:0000313" key="3">
    <source>
        <dbReference type="EMBL" id="EAX98983.1"/>
    </source>
</evidence>
<evidence type="ECO:0000313" key="4">
    <source>
        <dbReference type="Proteomes" id="UP000001542"/>
    </source>
</evidence>
<dbReference type="AlphaFoldDB" id="A2F7Y9"/>
<keyword evidence="2" id="KW-0812">Transmembrane</keyword>
<name>A2F7Y9_TRIV3</name>
<dbReference type="EMBL" id="DS113655">
    <property type="protein sequence ID" value="EAX98983.1"/>
    <property type="molecule type" value="Genomic_DNA"/>
</dbReference>
<dbReference type="Proteomes" id="UP000001542">
    <property type="component" value="Unassembled WGS sequence"/>
</dbReference>
<dbReference type="SMR" id="A2F7Y9"/>
<keyword evidence="2" id="KW-1133">Transmembrane helix</keyword>
<reference evidence="3" key="2">
    <citation type="journal article" date="2007" name="Science">
        <title>Draft genome sequence of the sexually transmitted pathogen Trichomonas vaginalis.</title>
        <authorList>
            <person name="Carlton J.M."/>
            <person name="Hirt R.P."/>
            <person name="Silva J.C."/>
            <person name="Delcher A.L."/>
            <person name="Schatz M."/>
            <person name="Zhao Q."/>
            <person name="Wortman J.R."/>
            <person name="Bidwell S.L."/>
            <person name="Alsmark U.C.M."/>
            <person name="Besteiro S."/>
            <person name="Sicheritz-Ponten T."/>
            <person name="Noel C.J."/>
            <person name="Dacks J.B."/>
            <person name="Foster P.G."/>
            <person name="Simillion C."/>
            <person name="Van de Peer Y."/>
            <person name="Miranda-Saavedra D."/>
            <person name="Barton G.J."/>
            <person name="Westrop G.D."/>
            <person name="Mueller S."/>
            <person name="Dessi D."/>
            <person name="Fiori P.L."/>
            <person name="Ren Q."/>
            <person name="Paulsen I."/>
            <person name="Zhang H."/>
            <person name="Bastida-Corcuera F.D."/>
            <person name="Simoes-Barbosa A."/>
            <person name="Brown M.T."/>
            <person name="Hayes R.D."/>
            <person name="Mukherjee M."/>
            <person name="Okumura C.Y."/>
            <person name="Schneider R."/>
            <person name="Smith A.J."/>
            <person name="Vanacova S."/>
            <person name="Villalvazo M."/>
            <person name="Haas B.J."/>
            <person name="Pertea M."/>
            <person name="Feldblyum T.V."/>
            <person name="Utterback T.R."/>
            <person name="Shu C.L."/>
            <person name="Osoegawa K."/>
            <person name="de Jong P.J."/>
            <person name="Hrdy I."/>
            <person name="Horvathova L."/>
            <person name="Zubacova Z."/>
            <person name="Dolezal P."/>
            <person name="Malik S.B."/>
            <person name="Logsdon J.M. Jr."/>
            <person name="Henze K."/>
            <person name="Gupta A."/>
            <person name="Wang C.C."/>
            <person name="Dunne R.L."/>
            <person name="Upcroft J.A."/>
            <person name="Upcroft P."/>
            <person name="White O."/>
            <person name="Salzberg S.L."/>
            <person name="Tang P."/>
            <person name="Chiu C.-H."/>
            <person name="Lee Y.-S."/>
            <person name="Embley T.M."/>
            <person name="Coombs G.H."/>
            <person name="Mottram J.C."/>
            <person name="Tachezy J."/>
            <person name="Fraser-Liggett C.M."/>
            <person name="Johnson P.J."/>
        </authorList>
    </citation>
    <scope>NUCLEOTIDE SEQUENCE [LARGE SCALE GENOMIC DNA]</scope>
    <source>
        <strain evidence="3">G3</strain>
    </source>
</reference>
<keyword evidence="4" id="KW-1185">Reference proteome</keyword>
<feature type="transmembrane region" description="Helical" evidence="2">
    <location>
        <begin position="393"/>
        <end position="421"/>
    </location>
</feature>
<reference evidence="3" key="1">
    <citation type="submission" date="2006-10" db="EMBL/GenBank/DDBJ databases">
        <authorList>
            <person name="Amadeo P."/>
            <person name="Zhao Q."/>
            <person name="Wortman J."/>
            <person name="Fraser-Liggett C."/>
            <person name="Carlton J."/>
        </authorList>
    </citation>
    <scope>NUCLEOTIDE SEQUENCE</scope>
    <source>
        <strain evidence="3">G3</strain>
    </source>
</reference>
<dbReference type="VEuPathDB" id="TrichDB:TVAGG3_0671610"/>
<dbReference type="VEuPathDB" id="TrichDB:TVAG_431920"/>
<evidence type="ECO:0000256" key="2">
    <source>
        <dbReference type="SAM" id="Phobius"/>
    </source>
</evidence>
<gene>
    <name evidence="3" type="ORF">TVAG_431920</name>
</gene>
<sequence>MEDSDSNILIRRSMHLISFTGYNINSTLGNFSNETALLTVDLNCEKSSQRGDYYLAYYDNNESITKSYFQMEKKYLIPTKSGVYTQSQVEDFTSLHHPFYNELEFDPYDLSDNTISCLDNEIWSPDFVNYDLGLKYTDSKVFTIQPGKSQCLYGNFVFNSKDDFIATVVYNDTKHYNVYTKQNAPKTILETYENPFTITTKIHDERLSQLIKLECKSKTEACKVQAVSVLPPIQKRLFMTPMKIESTFTTKTNFSIEKEITIDNDEIEIFSITVHNNKKFNVTVNSDNKEISNYLTTSNEFTTNEVSHNTVTIYPYYDLFKFIREEENLTTFKLKAKVKVQIVPSEENSTEEEGDEEIFENDLFLRLPSNGNGNSKEDVIEFNKKEEKLNRGLSGIILILAIILTIIVAVGVFIFIVYKVIEKKKKQSMKPTQEEIVSDDENEGEQHENISNSLDSNEI</sequence>
<evidence type="ECO:0000256" key="1">
    <source>
        <dbReference type="SAM" id="MobiDB-lite"/>
    </source>
</evidence>
<dbReference type="InParanoid" id="A2F7Y9"/>
<feature type="region of interest" description="Disordered" evidence="1">
    <location>
        <begin position="427"/>
        <end position="459"/>
    </location>
</feature>
<protein>
    <submittedName>
        <fullName evidence="3">Uncharacterized protein</fullName>
    </submittedName>
</protein>
<keyword evidence="2" id="KW-0472">Membrane</keyword>
<proteinExistence type="predicted"/>
<feature type="compositionally biased region" description="Polar residues" evidence="1">
    <location>
        <begin position="449"/>
        <end position="459"/>
    </location>
</feature>
<dbReference type="RefSeq" id="XP_001311913.1">
    <property type="nucleotide sequence ID" value="XM_001311912.1"/>
</dbReference>
<accession>A2F7Y9</accession>